<gene>
    <name evidence="1" type="ORF">CBRE1094_LOCUS45901</name>
</gene>
<proteinExistence type="predicted"/>
<dbReference type="EMBL" id="HBGU01084107">
    <property type="protein sequence ID" value="CAD9552130.1"/>
    <property type="molecule type" value="Transcribed_RNA"/>
</dbReference>
<name>A0A7S2NQ49_9EUKA</name>
<protein>
    <submittedName>
        <fullName evidence="1">Uncharacterized protein</fullName>
    </submittedName>
</protein>
<dbReference type="AlphaFoldDB" id="A0A7S2NQ49"/>
<evidence type="ECO:0000313" key="1">
    <source>
        <dbReference type="EMBL" id="CAD9552130.1"/>
    </source>
</evidence>
<reference evidence="1" key="1">
    <citation type="submission" date="2021-01" db="EMBL/GenBank/DDBJ databases">
        <authorList>
            <person name="Corre E."/>
            <person name="Pelletier E."/>
            <person name="Niang G."/>
            <person name="Scheremetjew M."/>
            <person name="Finn R."/>
            <person name="Kale V."/>
            <person name="Holt S."/>
            <person name="Cochrane G."/>
            <person name="Meng A."/>
            <person name="Brown T."/>
            <person name="Cohen L."/>
        </authorList>
    </citation>
    <scope>NUCLEOTIDE SEQUENCE</scope>
    <source>
        <strain evidence="1">UTEX LB 985</strain>
    </source>
</reference>
<sequence length="217" mass="24051">MSSGNTTTYRRPSVSIGMGLDGNDYAYLTKTDKDSTGFFITFNVPFKRQDVFNELLSDESQLGVDGKDTGLEAVILKPGRESGKAVSSGCVRQTTYGSPVWGRTITELREIKAPAYIRWSTLMQDGTFFAFVGKADDNPKIQIALKELKKNSGTAVTIKLDFVEVGFNGALCCLSFIAQDLLKASMESNLPKQWIESMTLRGYERADKKSKKNKNRD</sequence>
<accession>A0A7S2NQ49</accession>
<organism evidence="1">
    <name type="scientific">Haptolina brevifila</name>
    <dbReference type="NCBI Taxonomy" id="156173"/>
    <lineage>
        <taxon>Eukaryota</taxon>
        <taxon>Haptista</taxon>
        <taxon>Haptophyta</taxon>
        <taxon>Prymnesiophyceae</taxon>
        <taxon>Prymnesiales</taxon>
        <taxon>Prymnesiaceae</taxon>
        <taxon>Haptolina</taxon>
    </lineage>
</organism>